<dbReference type="Proteomes" id="UP001056120">
    <property type="component" value="Linkage Group LG02"/>
</dbReference>
<keyword evidence="2" id="KW-1185">Reference proteome</keyword>
<evidence type="ECO:0000313" key="1">
    <source>
        <dbReference type="EMBL" id="KAI3825173.1"/>
    </source>
</evidence>
<protein>
    <submittedName>
        <fullName evidence="1">Uncharacterized protein</fullName>
    </submittedName>
</protein>
<accession>A0ACB9JYX8</accession>
<organism evidence="1 2">
    <name type="scientific">Smallanthus sonchifolius</name>
    <dbReference type="NCBI Taxonomy" id="185202"/>
    <lineage>
        <taxon>Eukaryota</taxon>
        <taxon>Viridiplantae</taxon>
        <taxon>Streptophyta</taxon>
        <taxon>Embryophyta</taxon>
        <taxon>Tracheophyta</taxon>
        <taxon>Spermatophyta</taxon>
        <taxon>Magnoliopsida</taxon>
        <taxon>eudicotyledons</taxon>
        <taxon>Gunneridae</taxon>
        <taxon>Pentapetalae</taxon>
        <taxon>asterids</taxon>
        <taxon>campanulids</taxon>
        <taxon>Asterales</taxon>
        <taxon>Asteraceae</taxon>
        <taxon>Asteroideae</taxon>
        <taxon>Heliantheae alliance</taxon>
        <taxon>Millerieae</taxon>
        <taxon>Smallanthus</taxon>
    </lineage>
</organism>
<evidence type="ECO:0000313" key="2">
    <source>
        <dbReference type="Proteomes" id="UP001056120"/>
    </source>
</evidence>
<reference evidence="2" key="1">
    <citation type="journal article" date="2022" name="Mol. Ecol. Resour.">
        <title>The genomes of chicory, endive, great burdock and yacon provide insights into Asteraceae palaeo-polyploidization history and plant inulin production.</title>
        <authorList>
            <person name="Fan W."/>
            <person name="Wang S."/>
            <person name="Wang H."/>
            <person name="Wang A."/>
            <person name="Jiang F."/>
            <person name="Liu H."/>
            <person name="Zhao H."/>
            <person name="Xu D."/>
            <person name="Zhang Y."/>
        </authorList>
    </citation>
    <scope>NUCLEOTIDE SEQUENCE [LARGE SCALE GENOMIC DNA]</scope>
    <source>
        <strain evidence="2">cv. Yunnan</strain>
    </source>
</reference>
<gene>
    <name evidence="1" type="ORF">L1987_06649</name>
</gene>
<name>A0ACB9JYX8_9ASTR</name>
<dbReference type="EMBL" id="CM042019">
    <property type="protein sequence ID" value="KAI3825173.1"/>
    <property type="molecule type" value="Genomic_DNA"/>
</dbReference>
<proteinExistence type="predicted"/>
<reference evidence="1 2" key="2">
    <citation type="journal article" date="2022" name="Mol. Ecol. Resour.">
        <title>The genomes of chicory, endive, great burdock and yacon provide insights into Asteraceae paleo-polyploidization history and plant inulin production.</title>
        <authorList>
            <person name="Fan W."/>
            <person name="Wang S."/>
            <person name="Wang H."/>
            <person name="Wang A."/>
            <person name="Jiang F."/>
            <person name="Liu H."/>
            <person name="Zhao H."/>
            <person name="Xu D."/>
            <person name="Zhang Y."/>
        </authorList>
    </citation>
    <scope>NUCLEOTIDE SEQUENCE [LARGE SCALE GENOMIC DNA]</scope>
    <source>
        <strain evidence="2">cv. Yunnan</strain>
        <tissue evidence="1">Leaves</tissue>
    </source>
</reference>
<sequence length="745" mass="84013">MRCCKGLSSTRTLLVLMLRKFTIQGTESQVIDTEGSITENANIKIMDAVKVSDEKKDTCPSSSSTNRVNSPTSTSDGTQANGDGSSNQGCICRKTVVELIPPKVKSHLCSSDCVDMIVHYRTLNQLIIREKDDALSSIKSKRASLLFKSVKTCAESYNASDGEASQMTNVDKEFDLQSWTTDNARHVDSGFSRHMTGLKDLPTDFRIINGRYVAFAEDLILLRTPRRNNTYIVDMNDPETKASMACLLSKASDSESLLWYRRLGHVNIKNINRLVKQDRVRDDFSRYTWVNFLATKDETVEVLKSLNLKIEKSVSVFAARTPQQNGVVERKNRTLIVAVRTMLIYSKLPIIFWDEEVNTSNYVLNRALMVKAHNKTAYELFHGRKPLIEFFRAFGCSCTLLNTTENLAKFGVVGDECYFIGYSSSQKAYRVYNKSTKIGQESYYIDCQEANTTNTRTGPDWFYAAYIVFNNFIPPTPLVSEPYSSAEPSFFPSIQVEDEFLPFSTRITPAIADPLSVSFNNTVTSSHSEAANTARVNTSGDVSSDTTATVNSNVDQNLTNDPSVNSDSDSDNNVDSIIPDENLTNLPAHVEDLVVQGFAQEEGIDYEEVFSPMACLEAIRIFLAYACFKNFKVYQMDVKSAFLYEKVKEEVYVCLPPGFEDPDYPSRVYKLDKALYGLHQAPMAWYDTLSSYLLQNGFERGNIDMNLFKKKIRKDIMLVQIYVDDIIFGSTDEKLCRDFENVMEV</sequence>
<comment type="caution">
    <text evidence="1">The sequence shown here is derived from an EMBL/GenBank/DDBJ whole genome shotgun (WGS) entry which is preliminary data.</text>
</comment>